<reference evidence="1" key="2">
    <citation type="submission" date="2023-07" db="EMBL/GenBank/DDBJ databases">
        <authorList>
            <person name="Aydin F."/>
            <person name="Tarhane S."/>
            <person name="Saticioglu I.B."/>
            <person name="Karakaya E."/>
            <person name="Abay S."/>
            <person name="Guran O."/>
            <person name="Bozkurt E."/>
            <person name="Uzum N."/>
            <person name="Olgun K."/>
            <person name="Jablonski D."/>
        </authorList>
    </citation>
    <scope>NUCLEOTIDE SEQUENCE</scope>
    <source>
        <strain evidence="1">Faydin-H75</strain>
    </source>
</reference>
<comment type="caution">
    <text evidence="2">The sequence shown here is derived from an EMBL/GenBank/DDBJ whole genome shotgun (WGS) entry which is preliminary data.</text>
</comment>
<gene>
    <name evidence="1" type="ORF">Q5I04_08220</name>
    <name evidence="2" type="ORF">Q5I06_08175</name>
</gene>
<evidence type="ECO:0000313" key="4">
    <source>
        <dbReference type="Proteomes" id="UP001240777"/>
    </source>
</evidence>
<dbReference type="EMBL" id="JAUYZK010000015">
    <property type="protein sequence ID" value="MDP2539748.1"/>
    <property type="molecule type" value="Genomic_DNA"/>
</dbReference>
<reference evidence="2 4" key="1">
    <citation type="submission" date="2023-07" db="EMBL/GenBank/DDBJ databases">
        <title>Unpublished Manusciprt.</title>
        <authorList>
            <person name="Aydin F."/>
            <person name="Tarhane S."/>
            <person name="Saticioglu I.B."/>
            <person name="Karakaya E."/>
            <person name="Abay S."/>
            <person name="Guran O."/>
            <person name="Bozkurt E."/>
            <person name="Uzum N."/>
            <person name="Olgun K."/>
            <person name="Jablonski D."/>
        </authorList>
    </citation>
    <scope>NUCLEOTIDE SEQUENCE</scope>
    <source>
        <strain evidence="4">faydin-H75</strain>
        <strain evidence="2">Faydin-H76</strain>
    </source>
</reference>
<name>A0AA90Q0D4_9HELI</name>
<dbReference type="Proteomes" id="UP001240777">
    <property type="component" value="Unassembled WGS sequence"/>
</dbReference>
<evidence type="ECO:0000313" key="2">
    <source>
        <dbReference type="EMBL" id="MDP2539748.1"/>
    </source>
</evidence>
<accession>A0AA90Q0D4</accession>
<keyword evidence="4" id="KW-1185">Reference proteome</keyword>
<proteinExistence type="predicted"/>
<evidence type="ECO:0000313" key="1">
    <source>
        <dbReference type="EMBL" id="MDO7253887.1"/>
    </source>
</evidence>
<protein>
    <submittedName>
        <fullName evidence="2">Baseplate J/gp47 family protein</fullName>
    </submittedName>
</protein>
<dbReference type="AlphaFoldDB" id="A0AA90Q0D4"/>
<dbReference type="RefSeq" id="WP_305517726.1">
    <property type="nucleotide sequence ID" value="NZ_JAUPEV010000017.1"/>
</dbReference>
<sequence>MNLPQFLIPCDIEAERNIILDELREKLPDYEPLRGDDFNILLDCFLYRLNKYINYINYIISQNYLPHSSGEFLDCLVSLAGIKRFEGTPFNAEIEITSTFPLSLPKGTKFNDHQAHNAFLSEDLKIDESLKARANITLEEGLQGDFDTIYLEIPHIYIKTIKKISPFTQEKIAESDDELKKRFLLSLTRPSTAGSLKSYEYLASVASVAKSKIKHKDLGVVEVVYTESSSNALADLKESIEPNIPITDNIIYTKAHEILVDLTINLKLKTSQNIINIIKNIDLQIRGLFESLEIEEDLNISKIIAVSFVSEDIEDIEVSTLLAMEENSIYKLGNLEIKEVI</sequence>
<reference evidence="1 3" key="3">
    <citation type="journal article" date="2024" name="Syst. Appl. Microbiol.">
        <title>Helicobacter cappadocius sp. nov., from lizards: The first psychrotrophic Helicobacter species.</title>
        <authorList>
            <person name="Aydin F."/>
            <person name="Tarhane S."/>
            <person name="Karakaya E."/>
            <person name="Abay S."/>
            <person name="Kayman T."/>
            <person name="Guran O."/>
            <person name="Bozkurt E."/>
            <person name="Uzum N."/>
            <person name="Avci A."/>
            <person name="Olgun K."/>
            <person name="Jablonski D."/>
            <person name="Guran C."/>
            <person name="Burcin Saticioglu I."/>
        </authorList>
    </citation>
    <scope>NUCLEOTIDE SEQUENCE [LARGE SCALE GENOMIC DNA]</scope>
    <source>
        <strain evidence="1">Faydin-H75</strain>
        <strain evidence="3">faydin-H76</strain>
    </source>
</reference>
<dbReference type="Proteomes" id="UP001177258">
    <property type="component" value="Unassembled WGS sequence"/>
</dbReference>
<evidence type="ECO:0000313" key="3">
    <source>
        <dbReference type="Proteomes" id="UP001177258"/>
    </source>
</evidence>
<dbReference type="EMBL" id="JAUPEV010000017">
    <property type="protein sequence ID" value="MDO7253887.1"/>
    <property type="molecule type" value="Genomic_DNA"/>
</dbReference>
<organism evidence="2 3">
    <name type="scientific">Helicobacter cappadocius</name>
    <dbReference type="NCBI Taxonomy" id="3063998"/>
    <lineage>
        <taxon>Bacteria</taxon>
        <taxon>Pseudomonadati</taxon>
        <taxon>Campylobacterota</taxon>
        <taxon>Epsilonproteobacteria</taxon>
        <taxon>Campylobacterales</taxon>
        <taxon>Helicobacteraceae</taxon>
        <taxon>Helicobacter</taxon>
    </lineage>
</organism>